<proteinExistence type="predicted"/>
<dbReference type="AlphaFoldDB" id="A0A5K3FUU8"/>
<protein>
    <submittedName>
        <fullName evidence="1">Retrotrans_gag domain-containing protein</fullName>
    </submittedName>
</protein>
<reference evidence="1" key="1">
    <citation type="submission" date="2019-11" db="UniProtKB">
        <authorList>
            <consortium name="WormBaseParasite"/>
        </authorList>
    </citation>
    <scope>IDENTIFICATION</scope>
</reference>
<accession>A0A5K3FUU8</accession>
<dbReference type="WBParaSite" id="MCU_011956-RA">
    <property type="protein sequence ID" value="MCU_011956-RA"/>
    <property type="gene ID" value="MCU_011956"/>
</dbReference>
<organism evidence="1">
    <name type="scientific">Mesocestoides corti</name>
    <name type="common">Flatworm</name>
    <dbReference type="NCBI Taxonomy" id="53468"/>
    <lineage>
        <taxon>Eukaryota</taxon>
        <taxon>Metazoa</taxon>
        <taxon>Spiralia</taxon>
        <taxon>Lophotrochozoa</taxon>
        <taxon>Platyhelminthes</taxon>
        <taxon>Cestoda</taxon>
        <taxon>Eucestoda</taxon>
        <taxon>Cyclophyllidea</taxon>
        <taxon>Mesocestoididae</taxon>
        <taxon>Mesocestoides</taxon>
    </lineage>
</organism>
<sequence length="120" mass="13887">MPHIHYGKHAADLPLKFHSRRQASGETLAEYFREFYRLAHLSILPDDAKASLLECLTQVIQNRLLLQQINGRIHHTLDVLIAIVHERVEAQQHTGTAIQARPFHTLRYRASPNTKASWYQ</sequence>
<name>A0A5K3FUU8_MESCO</name>
<evidence type="ECO:0000313" key="1">
    <source>
        <dbReference type="WBParaSite" id="MCU_011956-RA"/>
    </source>
</evidence>